<evidence type="ECO:0000256" key="5">
    <source>
        <dbReference type="SAM" id="Phobius"/>
    </source>
</evidence>
<dbReference type="EMBL" id="BMZQ01000002">
    <property type="protein sequence ID" value="GHD13998.1"/>
    <property type="molecule type" value="Genomic_DNA"/>
</dbReference>
<proteinExistence type="predicted"/>
<protein>
    <recommendedName>
        <fullName evidence="8">Manganese efflux pump MntP</fullName>
    </recommendedName>
</protein>
<evidence type="ECO:0000256" key="4">
    <source>
        <dbReference type="ARBA" id="ARBA00023136"/>
    </source>
</evidence>
<keyword evidence="7" id="KW-1185">Reference proteome</keyword>
<dbReference type="PANTHER" id="PTHR35529">
    <property type="entry name" value="MANGANESE EFFLUX PUMP MNTP-RELATED"/>
    <property type="match status" value="1"/>
</dbReference>
<dbReference type="AlphaFoldDB" id="A0A8J3DYT4"/>
<comment type="caution">
    <text evidence="6">The sequence shown here is derived from an EMBL/GenBank/DDBJ whole genome shotgun (WGS) entry which is preliminary data.</text>
</comment>
<name>A0A8J3DYT4_9HYPH</name>
<evidence type="ECO:0000256" key="3">
    <source>
        <dbReference type="ARBA" id="ARBA00022989"/>
    </source>
</evidence>
<keyword evidence="4 5" id="KW-0472">Membrane</keyword>
<keyword evidence="3 5" id="KW-1133">Transmembrane helix</keyword>
<sequence length="71" mass="7276">MPYPSGVSLAFFDVNVVVIAVAIGLATFLMASGGMLVGRLIVERFGRLAEGVAGIALVVLGASILFEHLSA</sequence>
<dbReference type="PANTHER" id="PTHR35529:SF1">
    <property type="entry name" value="MANGANESE EFFLUX PUMP MNTP-RELATED"/>
    <property type="match status" value="1"/>
</dbReference>
<evidence type="ECO:0000256" key="1">
    <source>
        <dbReference type="ARBA" id="ARBA00022475"/>
    </source>
</evidence>
<organism evidence="6 7">
    <name type="scientific">Tianweitania populi</name>
    <dbReference type="NCBI Taxonomy" id="1607949"/>
    <lineage>
        <taxon>Bacteria</taxon>
        <taxon>Pseudomonadati</taxon>
        <taxon>Pseudomonadota</taxon>
        <taxon>Alphaproteobacteria</taxon>
        <taxon>Hyphomicrobiales</taxon>
        <taxon>Phyllobacteriaceae</taxon>
        <taxon>Tianweitania</taxon>
    </lineage>
</organism>
<dbReference type="Pfam" id="PF02659">
    <property type="entry name" value="Mntp"/>
    <property type="match status" value="1"/>
</dbReference>
<evidence type="ECO:0000313" key="6">
    <source>
        <dbReference type="EMBL" id="GHD13998.1"/>
    </source>
</evidence>
<gene>
    <name evidence="6" type="ORF">GCM10016234_18990</name>
</gene>
<dbReference type="InterPro" id="IPR003810">
    <property type="entry name" value="Mntp/YtaF"/>
</dbReference>
<reference evidence="6" key="1">
    <citation type="journal article" date="2014" name="Int. J. Syst. Evol. Microbiol.">
        <title>Complete genome sequence of Corynebacterium casei LMG S-19264T (=DSM 44701T), isolated from a smear-ripened cheese.</title>
        <authorList>
            <consortium name="US DOE Joint Genome Institute (JGI-PGF)"/>
            <person name="Walter F."/>
            <person name="Albersmeier A."/>
            <person name="Kalinowski J."/>
            <person name="Ruckert C."/>
        </authorList>
    </citation>
    <scope>NUCLEOTIDE SEQUENCE</scope>
    <source>
        <strain evidence="6">KCTC 42249</strain>
    </source>
</reference>
<dbReference type="Proteomes" id="UP000630142">
    <property type="component" value="Unassembled WGS sequence"/>
</dbReference>
<reference evidence="6" key="2">
    <citation type="submission" date="2020-09" db="EMBL/GenBank/DDBJ databases">
        <authorList>
            <person name="Sun Q."/>
            <person name="Kim S."/>
        </authorList>
    </citation>
    <scope>NUCLEOTIDE SEQUENCE</scope>
    <source>
        <strain evidence="6">KCTC 42249</strain>
    </source>
</reference>
<evidence type="ECO:0000313" key="7">
    <source>
        <dbReference type="Proteomes" id="UP000630142"/>
    </source>
</evidence>
<evidence type="ECO:0008006" key="8">
    <source>
        <dbReference type="Google" id="ProtNLM"/>
    </source>
</evidence>
<keyword evidence="1" id="KW-1003">Cell membrane</keyword>
<dbReference type="RefSeq" id="WP_308430518.1">
    <property type="nucleotide sequence ID" value="NZ_BMZQ01000002.1"/>
</dbReference>
<feature type="transmembrane region" description="Helical" evidence="5">
    <location>
        <begin position="12"/>
        <end position="36"/>
    </location>
</feature>
<accession>A0A8J3DYT4</accession>
<evidence type="ECO:0000256" key="2">
    <source>
        <dbReference type="ARBA" id="ARBA00022692"/>
    </source>
</evidence>
<feature type="transmembrane region" description="Helical" evidence="5">
    <location>
        <begin position="48"/>
        <end position="66"/>
    </location>
</feature>
<keyword evidence="2 5" id="KW-0812">Transmembrane</keyword>